<keyword evidence="11" id="KW-1185">Reference proteome</keyword>
<dbReference type="Pfam" id="PF01082">
    <property type="entry name" value="Cu2_monooxygen"/>
    <property type="match status" value="1"/>
</dbReference>
<dbReference type="InterPro" id="IPR008977">
    <property type="entry name" value="PHM/PNGase_F_dom_sf"/>
</dbReference>
<dbReference type="InterPro" id="IPR024548">
    <property type="entry name" value="Cu2_monoox_C"/>
</dbReference>
<name>A0ABN7SQH2_OIKDI</name>
<keyword evidence="5" id="KW-1015">Disulfide bond</keyword>
<dbReference type="InterPro" id="IPR055355">
    <property type="entry name" value="ZP-C"/>
</dbReference>
<dbReference type="EC" id="1.14.17.3" evidence="2"/>
<comment type="catalytic activity">
    <reaction evidence="7">
        <text>a [peptide]-C-terminal glycine + 2 L-ascorbate + O2 = a [peptide]-C-terminal (2S)-2-hydroxyglycine + 2 monodehydro-L-ascorbate radical + H2O</text>
        <dbReference type="Rhea" id="RHEA:21452"/>
        <dbReference type="Rhea" id="RHEA-COMP:13486"/>
        <dbReference type="Rhea" id="RHEA-COMP:15321"/>
        <dbReference type="ChEBI" id="CHEBI:15377"/>
        <dbReference type="ChEBI" id="CHEBI:15379"/>
        <dbReference type="ChEBI" id="CHEBI:38290"/>
        <dbReference type="ChEBI" id="CHEBI:59513"/>
        <dbReference type="ChEBI" id="CHEBI:137000"/>
        <dbReference type="ChEBI" id="CHEBI:142768"/>
        <dbReference type="EC" id="1.14.17.3"/>
    </reaction>
</comment>
<evidence type="ECO:0000259" key="9">
    <source>
        <dbReference type="SMART" id="SM00241"/>
    </source>
</evidence>
<dbReference type="Gene3D" id="2.60.120.230">
    <property type="match status" value="1"/>
</dbReference>
<dbReference type="InterPro" id="IPR000720">
    <property type="entry name" value="PHM/PAL"/>
</dbReference>
<dbReference type="PANTHER" id="PTHR10680:SF38">
    <property type="entry name" value="BLL1368 PROTEIN"/>
    <property type="match status" value="1"/>
</dbReference>
<dbReference type="SMART" id="SM00241">
    <property type="entry name" value="ZP"/>
    <property type="match status" value="1"/>
</dbReference>
<dbReference type="InterPro" id="IPR014784">
    <property type="entry name" value="Cu2_ascorb_mOase-like_C"/>
</dbReference>
<dbReference type="InterPro" id="IPR000323">
    <property type="entry name" value="Cu2_ascorb_mOase_N"/>
</dbReference>
<keyword evidence="4 8" id="KW-0732">Signal</keyword>
<feature type="chain" id="PRO_5046218314" description="peptidylglycine monooxygenase" evidence="8">
    <location>
        <begin position="16"/>
        <end position="669"/>
    </location>
</feature>
<sequence>MPLFVLFFLIREAFGFACPENWTYESSTGTCKQTNIAVVCTGNSLVVVANVKDIYLDLPSNQESDARIKIGSCTGSSAPMMTRFVESFEISECDPTIAAIDDGLLLTWEITGASISGFDDVFKYTASCEIWRDGSETVDEGFEGVTVAPSLIGDQETQNLQISNVATLELFEDSSRTSAISTSLVGQKIYARISAPSLASNAEFYLENLISYEDSSRTGNSYEVVKDFCKTTILDFGPIDGSSMVSTNRVLDFEFNAFSFSTTGTFYLDGSIDVCTFTAGVADVNSCPPTPSCTTGALKDDQYLNTKISLTKRIGEGDFFITAVTPLFDEKVHHMIVRGCKDDFSHQTLDASPNVPCSGEQIIFSWAMAAGQLEFPPDAGIHVGGVSGIKSIAIEAHYKDKFHGADNLTGVEFELTTEPPKKTVGIYLLASPEFHLPARERTNVHVACRFRRNPIEVFAFRAHTHDNGRVVSAFVRRPHKKDWTLIGKGNPQWPQGFFTRVGGPITLYKWDYVRAICTFDNKNGIDVFDGPGRQDEMCNMYLMYTVPYTFSPNESPECWKNADNAADIPQYLIEREARYPGDAGSFSDMHISMGHWKRPAVPEMMSHAHHKMGGDEGDHGMHQMHGGNHGSMSHGDHMGMIQHDSMMHQSMSHEEHMQMMHENDHSGHH</sequence>
<accession>A0ABN7SQH2</accession>
<comment type="cofactor">
    <cofactor evidence="1">
        <name>Cu(2+)</name>
        <dbReference type="ChEBI" id="CHEBI:29036"/>
    </cofactor>
</comment>
<dbReference type="SUPFAM" id="SSF49742">
    <property type="entry name" value="PHM/PNGase F"/>
    <property type="match status" value="2"/>
</dbReference>
<evidence type="ECO:0000256" key="4">
    <source>
        <dbReference type="ARBA" id="ARBA00022729"/>
    </source>
</evidence>
<evidence type="ECO:0000256" key="7">
    <source>
        <dbReference type="ARBA" id="ARBA00048431"/>
    </source>
</evidence>
<evidence type="ECO:0000313" key="10">
    <source>
        <dbReference type="EMBL" id="CAG5104008.1"/>
    </source>
</evidence>
<evidence type="ECO:0000256" key="2">
    <source>
        <dbReference type="ARBA" id="ARBA00012689"/>
    </source>
</evidence>
<evidence type="ECO:0000256" key="6">
    <source>
        <dbReference type="ARBA" id="ARBA00023180"/>
    </source>
</evidence>
<protein>
    <recommendedName>
        <fullName evidence="2">peptidylglycine monooxygenase</fullName>
        <ecNumber evidence="2">1.14.17.3</ecNumber>
    </recommendedName>
</protein>
<dbReference type="Pfam" id="PF00100">
    <property type="entry name" value="Zona_pellucida"/>
    <property type="match status" value="1"/>
</dbReference>
<evidence type="ECO:0000256" key="3">
    <source>
        <dbReference type="ARBA" id="ARBA00022723"/>
    </source>
</evidence>
<dbReference type="InterPro" id="IPR001507">
    <property type="entry name" value="ZP_dom"/>
</dbReference>
<dbReference type="Proteomes" id="UP001158576">
    <property type="component" value="Chromosome 1"/>
</dbReference>
<evidence type="ECO:0000256" key="1">
    <source>
        <dbReference type="ARBA" id="ARBA00001973"/>
    </source>
</evidence>
<keyword evidence="3" id="KW-0479">Metal-binding</keyword>
<evidence type="ECO:0000313" key="11">
    <source>
        <dbReference type="Proteomes" id="UP001158576"/>
    </source>
</evidence>
<dbReference type="EMBL" id="OU015566">
    <property type="protein sequence ID" value="CAG5104008.1"/>
    <property type="molecule type" value="Genomic_DNA"/>
</dbReference>
<reference evidence="10 11" key="1">
    <citation type="submission" date="2021-04" db="EMBL/GenBank/DDBJ databases">
        <authorList>
            <person name="Bliznina A."/>
        </authorList>
    </citation>
    <scope>NUCLEOTIDE SEQUENCE [LARGE SCALE GENOMIC DNA]</scope>
</reference>
<feature type="signal peptide" evidence="8">
    <location>
        <begin position="1"/>
        <end position="15"/>
    </location>
</feature>
<dbReference type="Pfam" id="PF03712">
    <property type="entry name" value="Cu2_monoox_C"/>
    <property type="match status" value="1"/>
</dbReference>
<dbReference type="InterPro" id="IPR036939">
    <property type="entry name" value="Cu2_ascorb_mOase_N_sf"/>
</dbReference>
<gene>
    <name evidence="10" type="ORF">OKIOD_LOCUS9808</name>
</gene>
<dbReference type="PANTHER" id="PTHR10680">
    <property type="entry name" value="PEPTIDYL-GLYCINE ALPHA-AMIDATING MONOOXYGENASE"/>
    <property type="match status" value="1"/>
</dbReference>
<organism evidence="10 11">
    <name type="scientific">Oikopleura dioica</name>
    <name type="common">Tunicate</name>
    <dbReference type="NCBI Taxonomy" id="34765"/>
    <lineage>
        <taxon>Eukaryota</taxon>
        <taxon>Metazoa</taxon>
        <taxon>Chordata</taxon>
        <taxon>Tunicata</taxon>
        <taxon>Appendicularia</taxon>
        <taxon>Copelata</taxon>
        <taxon>Oikopleuridae</taxon>
        <taxon>Oikopleura</taxon>
    </lineage>
</organism>
<dbReference type="PRINTS" id="PR00790">
    <property type="entry name" value="PAMONOXGNASE"/>
</dbReference>
<proteinExistence type="predicted"/>
<dbReference type="Gene3D" id="2.60.120.310">
    <property type="entry name" value="Copper type II, ascorbate-dependent monooxygenase, N-terminal domain"/>
    <property type="match status" value="1"/>
</dbReference>
<evidence type="ECO:0000256" key="8">
    <source>
        <dbReference type="SAM" id="SignalP"/>
    </source>
</evidence>
<feature type="domain" description="ZP" evidence="9">
    <location>
        <begin position="39"/>
        <end position="296"/>
    </location>
</feature>
<evidence type="ECO:0000256" key="5">
    <source>
        <dbReference type="ARBA" id="ARBA00023157"/>
    </source>
</evidence>
<keyword evidence="6" id="KW-0325">Glycoprotein</keyword>